<evidence type="ECO:0000313" key="2">
    <source>
        <dbReference type="Proteomes" id="UP001221142"/>
    </source>
</evidence>
<protein>
    <submittedName>
        <fullName evidence="1">Uncharacterized protein</fullName>
    </submittedName>
</protein>
<dbReference type="EMBL" id="JARKIF010000019">
    <property type="protein sequence ID" value="KAJ7618442.1"/>
    <property type="molecule type" value="Genomic_DNA"/>
</dbReference>
<name>A0AAD7BEH0_9AGAR</name>
<evidence type="ECO:0000313" key="1">
    <source>
        <dbReference type="EMBL" id="KAJ7618442.1"/>
    </source>
</evidence>
<sequence>MENSTSCSRALMITEIVRMICEESTPTFHQGIWIRPTRLPVLARTAKIFMDPALDLIWRELASIAPLVKCMPESLWEERDERGQKTIFLRRPILAADLPRLLFYSVRVTKLCKPRYHRSGVHPDAIQALNMALSLQSFMPKLSCLQWTPVKEILPLIHQLLGCNIRTLTLDLDNTTPSLSLLPYAKASCSLVSKLTLGLSSMATQSTIAVISDAVCGWHRLQELSIPNLDLPALTHISQLESLTDLNLTAVVGDSGTLHLQPLSGPTFPSLTNLRIACDEPAFCSSFIKMISSRQLQTLSIEAVEYSALDSRGVG</sequence>
<dbReference type="SUPFAM" id="SSF52047">
    <property type="entry name" value="RNI-like"/>
    <property type="match status" value="1"/>
</dbReference>
<gene>
    <name evidence="1" type="ORF">FB45DRAFT_167702</name>
</gene>
<dbReference type="Proteomes" id="UP001221142">
    <property type="component" value="Unassembled WGS sequence"/>
</dbReference>
<organism evidence="1 2">
    <name type="scientific">Roridomyces roridus</name>
    <dbReference type="NCBI Taxonomy" id="1738132"/>
    <lineage>
        <taxon>Eukaryota</taxon>
        <taxon>Fungi</taxon>
        <taxon>Dikarya</taxon>
        <taxon>Basidiomycota</taxon>
        <taxon>Agaricomycotina</taxon>
        <taxon>Agaricomycetes</taxon>
        <taxon>Agaricomycetidae</taxon>
        <taxon>Agaricales</taxon>
        <taxon>Marasmiineae</taxon>
        <taxon>Mycenaceae</taxon>
        <taxon>Roridomyces</taxon>
    </lineage>
</organism>
<comment type="caution">
    <text evidence="1">The sequence shown here is derived from an EMBL/GenBank/DDBJ whole genome shotgun (WGS) entry which is preliminary data.</text>
</comment>
<accession>A0AAD7BEH0</accession>
<reference evidence="1" key="1">
    <citation type="submission" date="2023-03" db="EMBL/GenBank/DDBJ databases">
        <title>Massive genome expansion in bonnet fungi (Mycena s.s.) driven by repeated elements and novel gene families across ecological guilds.</title>
        <authorList>
            <consortium name="Lawrence Berkeley National Laboratory"/>
            <person name="Harder C.B."/>
            <person name="Miyauchi S."/>
            <person name="Viragh M."/>
            <person name="Kuo A."/>
            <person name="Thoen E."/>
            <person name="Andreopoulos B."/>
            <person name="Lu D."/>
            <person name="Skrede I."/>
            <person name="Drula E."/>
            <person name="Henrissat B."/>
            <person name="Morin E."/>
            <person name="Kohler A."/>
            <person name="Barry K."/>
            <person name="LaButti K."/>
            <person name="Morin E."/>
            <person name="Salamov A."/>
            <person name="Lipzen A."/>
            <person name="Mereny Z."/>
            <person name="Hegedus B."/>
            <person name="Baldrian P."/>
            <person name="Stursova M."/>
            <person name="Weitz H."/>
            <person name="Taylor A."/>
            <person name="Grigoriev I.V."/>
            <person name="Nagy L.G."/>
            <person name="Martin F."/>
            <person name="Kauserud H."/>
        </authorList>
    </citation>
    <scope>NUCLEOTIDE SEQUENCE</scope>
    <source>
        <strain evidence="1">9284</strain>
    </source>
</reference>
<dbReference type="AlphaFoldDB" id="A0AAD7BEH0"/>
<proteinExistence type="predicted"/>
<keyword evidence="2" id="KW-1185">Reference proteome</keyword>